<dbReference type="SUPFAM" id="SSF56645">
    <property type="entry name" value="Acyl-CoA dehydrogenase NM domain-like"/>
    <property type="match status" value="1"/>
</dbReference>
<gene>
    <name evidence="1" type="ORF">FB45DRAFT_1037616</name>
</gene>
<comment type="caution">
    <text evidence="1">The sequence shown here is derived from an EMBL/GenBank/DDBJ whole genome shotgun (WGS) entry which is preliminary data.</text>
</comment>
<evidence type="ECO:0008006" key="3">
    <source>
        <dbReference type="Google" id="ProtNLM"/>
    </source>
</evidence>
<dbReference type="Gene3D" id="2.40.110.10">
    <property type="entry name" value="Butyryl-CoA Dehydrogenase, subunit A, domain 2"/>
    <property type="match status" value="1"/>
</dbReference>
<evidence type="ECO:0000313" key="2">
    <source>
        <dbReference type="Proteomes" id="UP001221142"/>
    </source>
</evidence>
<dbReference type="InterPro" id="IPR009100">
    <property type="entry name" value="AcylCoA_DH/oxidase_NM_dom_sf"/>
</dbReference>
<evidence type="ECO:0000313" key="1">
    <source>
        <dbReference type="EMBL" id="KAJ7611284.1"/>
    </source>
</evidence>
<dbReference type="PANTHER" id="PTHR10909">
    <property type="entry name" value="ELECTRON TRANSPORT OXIDOREDUCTASE"/>
    <property type="match status" value="1"/>
</dbReference>
<dbReference type="AlphaFoldDB" id="A0AAD7FC13"/>
<reference evidence="1" key="1">
    <citation type="submission" date="2023-03" db="EMBL/GenBank/DDBJ databases">
        <title>Massive genome expansion in bonnet fungi (Mycena s.s.) driven by repeated elements and novel gene families across ecological guilds.</title>
        <authorList>
            <consortium name="Lawrence Berkeley National Laboratory"/>
            <person name="Harder C.B."/>
            <person name="Miyauchi S."/>
            <person name="Viragh M."/>
            <person name="Kuo A."/>
            <person name="Thoen E."/>
            <person name="Andreopoulos B."/>
            <person name="Lu D."/>
            <person name="Skrede I."/>
            <person name="Drula E."/>
            <person name="Henrissat B."/>
            <person name="Morin E."/>
            <person name="Kohler A."/>
            <person name="Barry K."/>
            <person name="LaButti K."/>
            <person name="Morin E."/>
            <person name="Salamov A."/>
            <person name="Lipzen A."/>
            <person name="Mereny Z."/>
            <person name="Hegedus B."/>
            <person name="Baldrian P."/>
            <person name="Stursova M."/>
            <person name="Weitz H."/>
            <person name="Taylor A."/>
            <person name="Grigoriev I.V."/>
            <person name="Nagy L.G."/>
            <person name="Martin F."/>
            <person name="Kauserud H."/>
        </authorList>
    </citation>
    <scope>NUCLEOTIDE SEQUENCE</scope>
    <source>
        <strain evidence="1">9284</strain>
    </source>
</reference>
<dbReference type="GO" id="GO:0033540">
    <property type="term" value="P:fatty acid beta-oxidation using acyl-CoA oxidase"/>
    <property type="evidence" value="ECO:0007669"/>
    <property type="project" value="TreeGrafter"/>
</dbReference>
<dbReference type="GO" id="GO:0005777">
    <property type="term" value="C:peroxisome"/>
    <property type="evidence" value="ECO:0007669"/>
    <property type="project" value="InterPro"/>
</dbReference>
<organism evidence="1 2">
    <name type="scientific">Roridomyces roridus</name>
    <dbReference type="NCBI Taxonomy" id="1738132"/>
    <lineage>
        <taxon>Eukaryota</taxon>
        <taxon>Fungi</taxon>
        <taxon>Dikarya</taxon>
        <taxon>Basidiomycota</taxon>
        <taxon>Agaricomycotina</taxon>
        <taxon>Agaricomycetes</taxon>
        <taxon>Agaricomycetidae</taxon>
        <taxon>Agaricales</taxon>
        <taxon>Marasmiineae</taxon>
        <taxon>Mycenaceae</taxon>
        <taxon>Roridomyces</taxon>
    </lineage>
</organism>
<dbReference type="InterPro" id="IPR012258">
    <property type="entry name" value="Acyl-CoA_oxidase"/>
</dbReference>
<proteinExistence type="predicted"/>
<dbReference type="EMBL" id="JARKIF010000033">
    <property type="protein sequence ID" value="KAJ7611284.1"/>
    <property type="molecule type" value="Genomic_DNA"/>
</dbReference>
<dbReference type="PANTHER" id="PTHR10909:SF382">
    <property type="entry name" value="ACYL-COENZYME A OXIDASE"/>
    <property type="match status" value="1"/>
</dbReference>
<sequence length="399" mass="44131">MLQVYSILPSSGMVSTKSAVLASTPLFQRHSTALPWTDRIKLSYDRARAISRLYDLEMNDVLTVSEKYWAFQRDPIHLMDGAAGTLLTIHYNLCLGTISMFPEGKAELVKKLLAFEISGQYCLTELGHGLDAIHLETTATLLETGELEINTPTEAAAKFMPPTTPSGIPCVAVVFARLIVNGVDKGIKPILVPLHDGREMYPGVTSNISPIVLQQDIRGASIAEGDILGISIRFAIDLIMGRVSAPASLYPEDILFQHESSILAELREIVRSAGRAHGREAIDRLILPRCQELIRAVGDRLAVEAARQRNVDPLVVDLYIASVVKEDGAWFSEHGGISQETQRRMEREAVEALYPRLRSLLDRLEIAEYVTAPIVSDERWKSSFEARSRTDSAVVEARL</sequence>
<dbReference type="InterPro" id="IPR046373">
    <property type="entry name" value="Acyl-CoA_Oxase/DH_mid-dom_sf"/>
</dbReference>
<keyword evidence="2" id="KW-1185">Reference proteome</keyword>
<accession>A0AAD7FC13</accession>
<protein>
    <recommendedName>
        <fullName evidence="3">Acyl-CoA dehydrogenase NM domain-like protein</fullName>
    </recommendedName>
</protein>
<dbReference type="GO" id="GO:0055088">
    <property type="term" value="P:lipid homeostasis"/>
    <property type="evidence" value="ECO:0007669"/>
    <property type="project" value="TreeGrafter"/>
</dbReference>
<dbReference type="GO" id="GO:0003997">
    <property type="term" value="F:acyl-CoA oxidase activity"/>
    <property type="evidence" value="ECO:0007669"/>
    <property type="project" value="InterPro"/>
</dbReference>
<dbReference type="Proteomes" id="UP001221142">
    <property type="component" value="Unassembled WGS sequence"/>
</dbReference>
<dbReference type="GO" id="GO:0005504">
    <property type="term" value="F:fatty acid binding"/>
    <property type="evidence" value="ECO:0007669"/>
    <property type="project" value="TreeGrafter"/>
</dbReference>
<name>A0AAD7FC13_9AGAR</name>
<dbReference type="GO" id="GO:0071949">
    <property type="term" value="F:FAD binding"/>
    <property type="evidence" value="ECO:0007669"/>
    <property type="project" value="InterPro"/>
</dbReference>